<reference evidence="7" key="1">
    <citation type="journal article" date="2020" name="Stud. Mycol.">
        <title>101 Dothideomycetes genomes: a test case for predicting lifestyles and emergence of pathogens.</title>
        <authorList>
            <person name="Haridas S."/>
            <person name="Albert R."/>
            <person name="Binder M."/>
            <person name="Bloem J."/>
            <person name="Labutti K."/>
            <person name="Salamov A."/>
            <person name="Andreopoulos B."/>
            <person name="Baker S."/>
            <person name="Barry K."/>
            <person name="Bills G."/>
            <person name="Bluhm B."/>
            <person name="Cannon C."/>
            <person name="Castanera R."/>
            <person name="Culley D."/>
            <person name="Daum C."/>
            <person name="Ezra D."/>
            <person name="Gonzalez J."/>
            <person name="Henrissat B."/>
            <person name="Kuo A."/>
            <person name="Liang C."/>
            <person name="Lipzen A."/>
            <person name="Lutzoni F."/>
            <person name="Magnuson J."/>
            <person name="Mondo S."/>
            <person name="Nolan M."/>
            <person name="Ohm R."/>
            <person name="Pangilinan J."/>
            <person name="Park H.-J."/>
            <person name="Ramirez L."/>
            <person name="Alfaro M."/>
            <person name="Sun H."/>
            <person name="Tritt A."/>
            <person name="Yoshinaga Y."/>
            <person name="Zwiers L.-H."/>
            <person name="Turgeon B."/>
            <person name="Goodwin S."/>
            <person name="Spatafora J."/>
            <person name="Crous P."/>
            <person name="Grigoriev I."/>
        </authorList>
    </citation>
    <scope>NUCLEOTIDE SEQUENCE</scope>
    <source>
        <strain evidence="7">CBS 119687</strain>
    </source>
</reference>
<dbReference type="RefSeq" id="XP_033523011.1">
    <property type="nucleotide sequence ID" value="XM_033665967.1"/>
</dbReference>
<dbReference type="InterPro" id="IPR012583">
    <property type="entry name" value="RIX1_N"/>
</dbReference>
<organism evidence="7 8">
    <name type="scientific">Dothidotthia symphoricarpi CBS 119687</name>
    <dbReference type="NCBI Taxonomy" id="1392245"/>
    <lineage>
        <taxon>Eukaryota</taxon>
        <taxon>Fungi</taxon>
        <taxon>Dikarya</taxon>
        <taxon>Ascomycota</taxon>
        <taxon>Pezizomycotina</taxon>
        <taxon>Dothideomycetes</taxon>
        <taxon>Pleosporomycetidae</taxon>
        <taxon>Pleosporales</taxon>
        <taxon>Dothidotthiaceae</taxon>
        <taxon>Dothidotthia</taxon>
    </lineage>
</organism>
<dbReference type="OrthoDB" id="20900at2759"/>
<proteinExistence type="inferred from homology"/>
<gene>
    <name evidence="7" type="ORF">P153DRAFT_342540</name>
</gene>
<evidence type="ECO:0000256" key="3">
    <source>
        <dbReference type="ARBA" id="ARBA00021502"/>
    </source>
</evidence>
<keyword evidence="8" id="KW-1185">Reference proteome</keyword>
<evidence type="ECO:0000256" key="4">
    <source>
        <dbReference type="ARBA" id="ARBA00023242"/>
    </source>
</evidence>
<dbReference type="GeneID" id="54406399"/>
<dbReference type="SUPFAM" id="SSF48371">
    <property type="entry name" value="ARM repeat"/>
    <property type="match status" value="1"/>
</dbReference>
<protein>
    <recommendedName>
        <fullName evidence="3">Pre-rRNA-processing protein RIX1</fullName>
    </recommendedName>
</protein>
<dbReference type="EMBL" id="ML977508">
    <property type="protein sequence ID" value="KAF2128622.1"/>
    <property type="molecule type" value="Genomic_DNA"/>
</dbReference>
<evidence type="ECO:0000259" key="6">
    <source>
        <dbReference type="Pfam" id="PF08167"/>
    </source>
</evidence>
<dbReference type="AlphaFoldDB" id="A0A6A6A9I5"/>
<name>A0A6A6A9I5_9PLEO</name>
<evidence type="ECO:0000256" key="2">
    <source>
        <dbReference type="ARBA" id="ARBA00010511"/>
    </source>
</evidence>
<feature type="compositionally biased region" description="Acidic residues" evidence="5">
    <location>
        <begin position="619"/>
        <end position="656"/>
    </location>
</feature>
<dbReference type="Pfam" id="PF08167">
    <property type="entry name" value="RIX1"/>
    <property type="match status" value="1"/>
</dbReference>
<evidence type="ECO:0000313" key="8">
    <source>
        <dbReference type="Proteomes" id="UP000799771"/>
    </source>
</evidence>
<feature type="domain" description="Pre-rRNA-processing protein RIX1 N-terminal" evidence="6">
    <location>
        <begin position="11"/>
        <end position="212"/>
    </location>
</feature>
<dbReference type="InterPro" id="IPR016024">
    <property type="entry name" value="ARM-type_fold"/>
</dbReference>
<feature type="compositionally biased region" description="Basic and acidic residues" evidence="5">
    <location>
        <begin position="735"/>
        <end position="747"/>
    </location>
</feature>
<keyword evidence="4" id="KW-0539">Nucleus</keyword>
<comment type="similarity">
    <text evidence="2">Belongs to the RIX1/PELP1 family.</text>
</comment>
<feature type="compositionally biased region" description="Polar residues" evidence="5">
    <location>
        <begin position="678"/>
        <end position="687"/>
    </location>
</feature>
<accession>A0A6A6A9I5</accession>
<evidence type="ECO:0000256" key="1">
    <source>
        <dbReference type="ARBA" id="ARBA00004123"/>
    </source>
</evidence>
<feature type="region of interest" description="Disordered" evidence="5">
    <location>
        <begin position="609"/>
        <end position="812"/>
    </location>
</feature>
<sequence>MAPAATELATLRALTFRISSTATAQLPQHVPAIAASLANCRTLLSSAQTSGSKASSSEASVAVHKYRTLLSTLLQDRTVQGRWSAIVLIKATVEVGGWETLQKCLPWVRGLLGILVKPDPPSSKKLCLITLTRIFLLTREYPTIIREITTPSLPTFVQTSLKIASLNAPAGLLLVILESFNELLPRHPTIFRSYLKQLHPFLARLIAPTPSSKLSKEQDQDQKFEITSEITTAARRLFVQLPNCAPKGASSEDWAKSLKTTVNNAHRVADKVFRAVLEDWQPTTREAPSVNGHTLNDEVQDLEVDSMALPPWSGIFAGSERLTNLLWLVKEYLDNSTANPVYFNVGVIMDLVTRMLSLTVPASGGKAFQNAVRFNNQTSKEERENLWLVLPSIHVATFEVLLALTSRSQSSTLALDALILDQLVWVFGSEKESAQIRTACYSAASVLLKRSGVTLPKSSTDSLAPLIRACCEDLLPSEVIAGPAKQTPGEAKANGHSQPQAIANADSFLGASRGIKDPFANFTGLKEAAYNLLPLLLANIRAQYLSDSLRARLDRTAILTQHKDAMVASVLNPPPSKKFGKPAASILPLMARSFPQDQDVEGMLRPRVPVIRVGHQDTDLDDEMEDEAEEEDGEDEEEEEEEEEEAEEKELEEEQEVPDKVDEHFVGQELDTLLESAGQPSTAATDHTMSEAPADEEVISQTKATSDIPEPATPQDIGKRPHAADAPLSPAKRVRTSERVRQREEAQRTSYPILPATTPTKPPVVPATSDFTATTTASVIPELPEPGEAGDSDDDEDVVPLVFGQDTDDESE</sequence>
<dbReference type="GO" id="GO:0006364">
    <property type="term" value="P:rRNA processing"/>
    <property type="evidence" value="ECO:0007669"/>
    <property type="project" value="TreeGrafter"/>
</dbReference>
<feature type="compositionally biased region" description="Low complexity" evidence="5">
    <location>
        <begin position="766"/>
        <end position="778"/>
    </location>
</feature>
<feature type="compositionally biased region" description="Basic and acidic residues" evidence="5">
    <location>
        <begin position="657"/>
        <end position="666"/>
    </location>
</feature>
<dbReference type="GO" id="GO:0005634">
    <property type="term" value="C:nucleus"/>
    <property type="evidence" value="ECO:0007669"/>
    <property type="project" value="UniProtKB-SubCell"/>
</dbReference>
<evidence type="ECO:0000313" key="7">
    <source>
        <dbReference type="EMBL" id="KAF2128622.1"/>
    </source>
</evidence>
<comment type="subcellular location">
    <subcellularLocation>
        <location evidence="1">Nucleus</location>
    </subcellularLocation>
</comment>
<dbReference type="Proteomes" id="UP000799771">
    <property type="component" value="Unassembled WGS sequence"/>
</dbReference>
<feature type="compositionally biased region" description="Acidic residues" evidence="5">
    <location>
        <begin position="788"/>
        <end position="798"/>
    </location>
</feature>
<dbReference type="PANTHER" id="PTHR34105">
    <property type="entry name" value="PROLINE-, GLUTAMIC ACID- AND LEUCINE-RICH PROTEIN 1"/>
    <property type="match status" value="1"/>
</dbReference>
<evidence type="ECO:0000256" key="5">
    <source>
        <dbReference type="SAM" id="MobiDB-lite"/>
    </source>
</evidence>
<dbReference type="PANTHER" id="PTHR34105:SF1">
    <property type="entry name" value="PROLINE-, GLUTAMIC ACID- AND LEUCINE-RICH PROTEIN 1"/>
    <property type="match status" value="1"/>
</dbReference>